<comment type="caution">
    <text evidence="7">The sequence shown here is derived from an EMBL/GenBank/DDBJ whole genome shotgun (WGS) entry which is preliminary data.</text>
</comment>
<keyword evidence="3 6" id="KW-0812">Transmembrane</keyword>
<keyword evidence="8" id="KW-1185">Reference proteome</keyword>
<protein>
    <recommendedName>
        <fullName evidence="6">Magnesium transporter</fullName>
    </recommendedName>
</protein>
<evidence type="ECO:0000256" key="1">
    <source>
        <dbReference type="ARBA" id="ARBA00004141"/>
    </source>
</evidence>
<dbReference type="EMBL" id="JAWXYG010000010">
    <property type="protein sequence ID" value="KAK4260992.1"/>
    <property type="molecule type" value="Genomic_DNA"/>
</dbReference>
<gene>
    <name evidence="7" type="ORF">QN277_004048</name>
</gene>
<feature type="transmembrane region" description="Helical" evidence="6">
    <location>
        <begin position="374"/>
        <end position="398"/>
    </location>
</feature>
<evidence type="ECO:0000313" key="7">
    <source>
        <dbReference type="EMBL" id="KAK4260992.1"/>
    </source>
</evidence>
<reference evidence="7" key="1">
    <citation type="submission" date="2023-10" db="EMBL/GenBank/DDBJ databases">
        <title>Chromosome-level genome of the transformable northern wattle, Acacia crassicarpa.</title>
        <authorList>
            <person name="Massaro I."/>
            <person name="Sinha N.R."/>
            <person name="Poethig S."/>
            <person name="Leichty A.R."/>
        </authorList>
    </citation>
    <scope>NUCLEOTIDE SEQUENCE</scope>
    <source>
        <strain evidence="7">Acra3RX</strain>
        <tissue evidence="7">Leaf</tissue>
    </source>
</reference>
<dbReference type="FunFam" id="2.40.128.330:FF:000001">
    <property type="entry name" value="Magnesium transporter MRS2-1"/>
    <property type="match status" value="1"/>
</dbReference>
<comment type="subcellular location">
    <subcellularLocation>
        <location evidence="1 6">Membrane</location>
        <topology evidence="1 6">Multi-pass membrane protein</topology>
    </subcellularLocation>
</comment>
<dbReference type="Gene3D" id="2.40.128.330">
    <property type="match status" value="1"/>
</dbReference>
<dbReference type="Proteomes" id="UP001293593">
    <property type="component" value="Unassembled WGS sequence"/>
</dbReference>
<organism evidence="7 8">
    <name type="scientific">Acacia crassicarpa</name>
    <name type="common">northern wattle</name>
    <dbReference type="NCBI Taxonomy" id="499986"/>
    <lineage>
        <taxon>Eukaryota</taxon>
        <taxon>Viridiplantae</taxon>
        <taxon>Streptophyta</taxon>
        <taxon>Embryophyta</taxon>
        <taxon>Tracheophyta</taxon>
        <taxon>Spermatophyta</taxon>
        <taxon>Magnoliopsida</taxon>
        <taxon>eudicotyledons</taxon>
        <taxon>Gunneridae</taxon>
        <taxon>Pentapetalae</taxon>
        <taxon>rosids</taxon>
        <taxon>fabids</taxon>
        <taxon>Fabales</taxon>
        <taxon>Fabaceae</taxon>
        <taxon>Caesalpinioideae</taxon>
        <taxon>mimosoid clade</taxon>
        <taxon>Acacieae</taxon>
        <taxon>Acacia</taxon>
    </lineage>
</organism>
<keyword evidence="6" id="KW-0813">Transport</keyword>
<dbReference type="CDD" id="cd12823">
    <property type="entry name" value="Mrs2_Mfm1p-like"/>
    <property type="match status" value="1"/>
</dbReference>
<evidence type="ECO:0000313" key="8">
    <source>
        <dbReference type="Proteomes" id="UP001293593"/>
    </source>
</evidence>
<dbReference type="PANTHER" id="PTHR13890:SF39">
    <property type="entry name" value="MAGNESIUM TRANSPORTER MRS2-5"/>
    <property type="match status" value="1"/>
</dbReference>
<dbReference type="Pfam" id="PF22099">
    <property type="entry name" value="MRS2-like"/>
    <property type="match status" value="1"/>
</dbReference>
<dbReference type="AlphaFoldDB" id="A0AAE1MBF7"/>
<dbReference type="PANTHER" id="PTHR13890">
    <property type="entry name" value="RNA SPLICING PROTEIN MRS2, MITOCHONDRIAL"/>
    <property type="match status" value="1"/>
</dbReference>
<evidence type="ECO:0000256" key="3">
    <source>
        <dbReference type="ARBA" id="ARBA00022692"/>
    </source>
</evidence>
<proteinExistence type="inferred from homology"/>
<accession>A0AAE1MBF7</accession>
<comment type="similarity">
    <text evidence="2 6">Belongs to the CorA metal ion transporter (MIT) (TC 1.A.35.5) family.</text>
</comment>
<comment type="function">
    <text evidence="6">Magnesium transporter that may mediate the influx of magnesium.</text>
</comment>
<keyword evidence="6" id="KW-0406">Ion transport</keyword>
<keyword evidence="5 6" id="KW-0472">Membrane</keyword>
<evidence type="ECO:0000256" key="6">
    <source>
        <dbReference type="RuleBase" id="RU366041"/>
    </source>
</evidence>
<dbReference type="GO" id="GO:0016020">
    <property type="term" value="C:membrane"/>
    <property type="evidence" value="ECO:0007669"/>
    <property type="project" value="UniProtKB-SubCell"/>
</dbReference>
<dbReference type="InterPro" id="IPR045863">
    <property type="entry name" value="CorA_TM1_TM2"/>
</dbReference>
<dbReference type="Gene3D" id="1.20.58.340">
    <property type="entry name" value="Magnesium transport protein CorA, transmembrane region"/>
    <property type="match status" value="2"/>
</dbReference>
<feature type="transmembrane region" description="Helical" evidence="6">
    <location>
        <begin position="342"/>
        <end position="362"/>
    </location>
</feature>
<dbReference type="SUPFAM" id="SSF144083">
    <property type="entry name" value="Magnesium transport protein CorA, transmembrane region"/>
    <property type="match status" value="1"/>
</dbReference>
<keyword evidence="6" id="KW-0460">Magnesium</keyword>
<keyword evidence="4 6" id="KW-1133">Transmembrane helix</keyword>
<evidence type="ECO:0000256" key="5">
    <source>
        <dbReference type="ARBA" id="ARBA00023136"/>
    </source>
</evidence>
<dbReference type="InterPro" id="IPR039204">
    <property type="entry name" value="MRS2-like"/>
</dbReference>
<dbReference type="GO" id="GO:0015095">
    <property type="term" value="F:magnesium ion transmembrane transporter activity"/>
    <property type="evidence" value="ECO:0007669"/>
    <property type="project" value="UniProtKB-ARBA"/>
</dbReference>
<evidence type="ECO:0000256" key="4">
    <source>
        <dbReference type="ARBA" id="ARBA00022989"/>
    </source>
</evidence>
<name>A0AAE1MBF7_9FABA</name>
<sequence>MEEAHGYSMSSPPEFVLSHDNGQRSIFNGHVKKRGLASRSWIKIDKDGNSQVVTLDKASIMRYCSLPSRDLRLLDPMFIYPSSILGREKAIVVNLEQIRCIITADEVFLMNSLDGSVRQYRSELCNRLQKEKSDHLPFEFWALELALELTCTVLDAQVNELEMEVHPVLDELALSISTLNLERVRRFKGHLLALTQRVQKVHDEIEQLMDDDGDMADMCLSEKKRRSGSYYSNELGLPTHMSGRVEVISKSAPTSPDRSISGVHMLQRGFSSIGNSSQHESLTSSDIAEKIEPLEMLLEAYFVVIDNTLIKSLSLKEYIDDTEDFINIKLGNIQNQLIQFQLLLTAATLIATIFATVTAVFGMNCKTSVFDDPYGFYLVVIISGIASAVLYVSFILCFRCRKLLPA</sequence>
<evidence type="ECO:0000256" key="2">
    <source>
        <dbReference type="ARBA" id="ARBA00007535"/>
    </source>
</evidence>